<dbReference type="Proteomes" id="UP000193224">
    <property type="component" value="Unassembled WGS sequence"/>
</dbReference>
<dbReference type="RefSeq" id="WP_085798880.1">
    <property type="nucleotide sequence ID" value="NZ_FWXB01000002.1"/>
</dbReference>
<dbReference type="OrthoDB" id="894286at2"/>
<sequence>MTLQNRVLPSGEITAQPWRGTLMGNRGILHDDTQRLQTRRWQHPHWVTCVLEYKGWHRPVMTPRNYTELFFLDECSALAAGHRPCGLCRRTAYQSFRAAWASAHGADTLAHDDRMLHAARVTRTRQHVRHQVPIGGLPDGTFICHDGAPHLIWQSHLLRSDGGSYTACLPRPARGTATVLTPAPTVAVLAQEYEPDIHPTARALLMA</sequence>
<proteinExistence type="predicted"/>
<gene>
    <name evidence="1" type="ORF">ROA7745_00711</name>
</gene>
<evidence type="ECO:0000313" key="2">
    <source>
        <dbReference type="Proteomes" id="UP000193224"/>
    </source>
</evidence>
<evidence type="ECO:0000313" key="1">
    <source>
        <dbReference type="EMBL" id="SMC10903.1"/>
    </source>
</evidence>
<dbReference type="InterPro" id="IPR035451">
    <property type="entry name" value="Ada-like_dom_sf"/>
</dbReference>
<accession>A0A1X7BMR4</accession>
<reference evidence="1 2" key="1">
    <citation type="submission" date="2017-03" db="EMBL/GenBank/DDBJ databases">
        <authorList>
            <person name="Afonso C.L."/>
            <person name="Miller P.J."/>
            <person name="Scott M.A."/>
            <person name="Spackman E."/>
            <person name="Goraichik I."/>
            <person name="Dimitrov K.M."/>
            <person name="Suarez D.L."/>
            <person name="Swayne D.E."/>
        </authorList>
    </citation>
    <scope>NUCLEOTIDE SEQUENCE [LARGE SCALE GENOMIC DNA]</scope>
    <source>
        <strain evidence="1 2">CECT 7745</strain>
    </source>
</reference>
<dbReference type="AlphaFoldDB" id="A0A1X7BMR4"/>
<protein>
    <submittedName>
        <fullName evidence="1">Uncharacterized protein</fullName>
    </submittedName>
</protein>
<organism evidence="1 2">
    <name type="scientific">Roseovarius aestuarii</name>
    <dbReference type="NCBI Taxonomy" id="475083"/>
    <lineage>
        <taxon>Bacteria</taxon>
        <taxon>Pseudomonadati</taxon>
        <taxon>Pseudomonadota</taxon>
        <taxon>Alphaproteobacteria</taxon>
        <taxon>Rhodobacterales</taxon>
        <taxon>Roseobacteraceae</taxon>
        <taxon>Roseovarius</taxon>
    </lineage>
</organism>
<name>A0A1X7BMR4_9RHOB</name>
<dbReference type="EMBL" id="FWXB01000002">
    <property type="protein sequence ID" value="SMC10903.1"/>
    <property type="molecule type" value="Genomic_DNA"/>
</dbReference>
<dbReference type="SUPFAM" id="SSF57884">
    <property type="entry name" value="Ada DNA repair protein, N-terminal domain (N-Ada 10)"/>
    <property type="match status" value="1"/>
</dbReference>
<keyword evidence="2" id="KW-1185">Reference proteome</keyword>